<dbReference type="PROSITE" id="PS51257">
    <property type="entry name" value="PROKAR_LIPOPROTEIN"/>
    <property type="match status" value="1"/>
</dbReference>
<dbReference type="RefSeq" id="WP_199391010.1">
    <property type="nucleotide sequence ID" value="NZ_JAEMHL010000019.1"/>
</dbReference>
<accession>A0ABS0YJV5</accession>
<dbReference type="Proteomes" id="UP000614714">
    <property type="component" value="Unassembled WGS sequence"/>
</dbReference>
<feature type="signal peptide" evidence="1">
    <location>
        <begin position="1"/>
        <end position="32"/>
    </location>
</feature>
<organism evidence="2 3">
    <name type="scientific">Geomonas anaerohicana</name>
    <dbReference type="NCBI Taxonomy" id="2798583"/>
    <lineage>
        <taxon>Bacteria</taxon>
        <taxon>Pseudomonadati</taxon>
        <taxon>Thermodesulfobacteriota</taxon>
        <taxon>Desulfuromonadia</taxon>
        <taxon>Geobacterales</taxon>
        <taxon>Geobacteraceae</taxon>
        <taxon>Geomonas</taxon>
    </lineage>
</organism>
<feature type="chain" id="PRO_5045480306" evidence="1">
    <location>
        <begin position="33"/>
        <end position="282"/>
    </location>
</feature>
<keyword evidence="3" id="KW-1185">Reference proteome</keyword>
<sequence length="282" mass="29685">MSQVTRPTQALAMLWCLLVLSLVGCGDNNNHANFDPDKGAHPSDWLPARHAAAAIGHLEDCTPCHGIDFGGGISKVACTDCHMGNQVDVHPLEWDGRDYALHGSWIRQRVAATGINPGLLTTGALATTYPVQAQAATARCATALCHGTDYRGVRNSGPSCFDDQPGAVDSSCHAGNAFSVHPLDWFPARFTVRAGIAMPTILPAHGPYVQTYGAAECIIPVCHGNGSPPTINVGVGSTRITGTTPTTPNPQNFGYQGFTHFTTGRTQVTVTNTGRLCAACHT</sequence>
<evidence type="ECO:0000256" key="1">
    <source>
        <dbReference type="SAM" id="SignalP"/>
    </source>
</evidence>
<dbReference type="EMBL" id="JAEMHL010000019">
    <property type="protein sequence ID" value="MBJ6752604.1"/>
    <property type="molecule type" value="Genomic_DNA"/>
</dbReference>
<evidence type="ECO:0000313" key="2">
    <source>
        <dbReference type="EMBL" id="MBJ6752604.1"/>
    </source>
</evidence>
<name>A0ABS0YJV5_9BACT</name>
<keyword evidence="1" id="KW-0732">Signal</keyword>
<protein>
    <submittedName>
        <fullName evidence="2">Cytochrome C</fullName>
    </submittedName>
</protein>
<reference evidence="2 3" key="1">
    <citation type="submission" date="2020-12" db="EMBL/GenBank/DDBJ databases">
        <title>Geomonas sp. Red421, isolated from paddy soil.</title>
        <authorList>
            <person name="Xu Z."/>
            <person name="Zhang Z."/>
            <person name="Masuda Y."/>
            <person name="Itoh H."/>
            <person name="Senoo K."/>
        </authorList>
    </citation>
    <scope>NUCLEOTIDE SEQUENCE [LARGE SCALE GENOMIC DNA]</scope>
    <source>
        <strain evidence="2 3">Red421</strain>
    </source>
</reference>
<gene>
    <name evidence="2" type="ORF">JFN91_20505</name>
</gene>
<evidence type="ECO:0000313" key="3">
    <source>
        <dbReference type="Proteomes" id="UP000614714"/>
    </source>
</evidence>
<proteinExistence type="predicted"/>
<comment type="caution">
    <text evidence="2">The sequence shown here is derived from an EMBL/GenBank/DDBJ whole genome shotgun (WGS) entry which is preliminary data.</text>
</comment>